<dbReference type="RefSeq" id="WP_271434746.1">
    <property type="nucleotide sequence ID" value="NZ_CP073355.1"/>
</dbReference>
<evidence type="ECO:0000256" key="1">
    <source>
        <dbReference type="SAM" id="Phobius"/>
    </source>
</evidence>
<sequence>MIAVFLVFVILLWYSFFMTLGQQKTILNVETNPSLKNFYDKCDAIAEKGSFRFIMGLAGLVFGVWNLFAPDFGHPEYGPTLFGALIPSAILLLNGLVWYENVVDLFNITDEQKQSYHRFIEAYKPWGGLITFIVAWLHLALAKVVFF</sequence>
<gene>
    <name evidence="2" type="ORF">KDW03_08955</name>
</gene>
<feature type="transmembrane region" description="Helical" evidence="1">
    <location>
        <begin position="126"/>
        <end position="146"/>
    </location>
</feature>
<feature type="transmembrane region" description="Helical" evidence="1">
    <location>
        <begin position="49"/>
        <end position="68"/>
    </location>
</feature>
<evidence type="ECO:0008006" key="4">
    <source>
        <dbReference type="Google" id="ProtNLM"/>
    </source>
</evidence>
<reference evidence="2" key="2">
    <citation type="submission" date="2022-06" db="EMBL/GenBank/DDBJ databases">
        <title>Thermospira aquatica gen. nov., sp. nov.</title>
        <authorList>
            <person name="Ben Ali Gam Z."/>
            <person name="Labat M."/>
        </authorList>
    </citation>
    <scope>NUCLEOTIDE SEQUENCE</scope>
    <source>
        <strain evidence="2">F1F22</strain>
    </source>
</reference>
<keyword evidence="1" id="KW-1133">Transmembrane helix</keyword>
<accession>A0AAX3BBW2</accession>
<dbReference type="AlphaFoldDB" id="A0AAX3BBW2"/>
<dbReference type="KEGG" id="taqu:KDW03_08955"/>
<evidence type="ECO:0000313" key="2">
    <source>
        <dbReference type="EMBL" id="URA09611.1"/>
    </source>
</evidence>
<reference evidence="2" key="1">
    <citation type="submission" date="2021-04" db="EMBL/GenBank/DDBJ databases">
        <authorList>
            <person name="Postec A."/>
        </authorList>
    </citation>
    <scope>NUCLEOTIDE SEQUENCE</scope>
    <source>
        <strain evidence="2">F1F22</strain>
    </source>
</reference>
<dbReference type="Proteomes" id="UP001056539">
    <property type="component" value="Chromosome"/>
</dbReference>
<feature type="transmembrane region" description="Helical" evidence="1">
    <location>
        <begin position="80"/>
        <end position="99"/>
    </location>
</feature>
<keyword evidence="3" id="KW-1185">Reference proteome</keyword>
<keyword evidence="1" id="KW-0472">Membrane</keyword>
<proteinExistence type="predicted"/>
<keyword evidence="1" id="KW-0812">Transmembrane</keyword>
<dbReference type="EMBL" id="CP073355">
    <property type="protein sequence ID" value="URA09611.1"/>
    <property type="molecule type" value="Genomic_DNA"/>
</dbReference>
<organism evidence="2 3">
    <name type="scientific">Thermospira aquatica</name>
    <dbReference type="NCBI Taxonomy" id="2828656"/>
    <lineage>
        <taxon>Bacteria</taxon>
        <taxon>Pseudomonadati</taxon>
        <taxon>Spirochaetota</taxon>
        <taxon>Spirochaetia</taxon>
        <taxon>Brevinematales</taxon>
        <taxon>Thermospiraceae</taxon>
        <taxon>Thermospira</taxon>
    </lineage>
</organism>
<evidence type="ECO:0000313" key="3">
    <source>
        <dbReference type="Proteomes" id="UP001056539"/>
    </source>
</evidence>
<name>A0AAX3BBW2_9SPIR</name>
<protein>
    <recommendedName>
        <fullName evidence="4">DUF1772 domain-containing protein</fullName>
    </recommendedName>
</protein>